<name>M5Q3C8_DESAF</name>
<dbReference type="Pfam" id="PF13240">
    <property type="entry name" value="Zn_Ribbon_1"/>
    <property type="match status" value="1"/>
</dbReference>
<organism evidence="3 4">
    <name type="scientific">Desulfocurvibacter africanus PCS</name>
    <dbReference type="NCBI Taxonomy" id="1262666"/>
    <lineage>
        <taxon>Bacteria</taxon>
        <taxon>Pseudomonadati</taxon>
        <taxon>Thermodesulfobacteriota</taxon>
        <taxon>Desulfovibrionia</taxon>
        <taxon>Desulfovibrionales</taxon>
        <taxon>Desulfovibrionaceae</taxon>
        <taxon>Desulfocurvibacter</taxon>
    </lineage>
</organism>
<keyword evidence="1" id="KW-0472">Membrane</keyword>
<proteinExistence type="predicted"/>
<feature type="domain" description="Zinc-ribbon" evidence="2">
    <location>
        <begin position="3"/>
        <end position="24"/>
    </location>
</feature>
<dbReference type="InterPro" id="IPR026870">
    <property type="entry name" value="Zinc_ribbon_dom"/>
</dbReference>
<dbReference type="AlphaFoldDB" id="M5Q3C8"/>
<keyword evidence="1" id="KW-1133">Transmembrane helix</keyword>
<reference evidence="3 4" key="1">
    <citation type="journal article" date="2013" name="Genome Announc.">
        <title>Draft Genome Sequence for Desulfovibrio africanus Strain PCS.</title>
        <authorList>
            <person name="Brown S.D."/>
            <person name="Utturkar S.M."/>
            <person name="Arkin A.P."/>
            <person name="Deutschbauer A.M."/>
            <person name="Elias D.A."/>
            <person name="Hazen T.C."/>
            <person name="Chakraborty R."/>
        </authorList>
    </citation>
    <scope>NUCLEOTIDE SEQUENCE [LARGE SCALE GENOMIC DNA]</scope>
    <source>
        <strain evidence="3 4">PCS</strain>
    </source>
</reference>
<gene>
    <name evidence="3" type="ORF">PCS_01049</name>
</gene>
<dbReference type="OrthoDB" id="5457855at2"/>
<comment type="caution">
    <text evidence="3">The sequence shown here is derived from an EMBL/GenBank/DDBJ whole genome shotgun (WGS) entry which is preliminary data.</text>
</comment>
<evidence type="ECO:0000259" key="2">
    <source>
        <dbReference type="Pfam" id="PF13240"/>
    </source>
</evidence>
<accession>M5Q3C8</accession>
<evidence type="ECO:0000313" key="4">
    <source>
        <dbReference type="Proteomes" id="UP000011922"/>
    </source>
</evidence>
<feature type="transmembrane region" description="Helical" evidence="1">
    <location>
        <begin position="56"/>
        <end position="76"/>
    </location>
</feature>
<feature type="transmembrane region" description="Helical" evidence="1">
    <location>
        <begin position="82"/>
        <end position="98"/>
    </location>
</feature>
<keyword evidence="1" id="KW-0812">Transmembrane</keyword>
<protein>
    <submittedName>
        <fullName evidence="3">Zinc-ribbon domain containing protein</fullName>
    </submittedName>
</protein>
<dbReference type="RefSeq" id="WP_005984729.1">
    <property type="nucleotide sequence ID" value="NZ_AOSV01000007.1"/>
</dbReference>
<evidence type="ECO:0000256" key="1">
    <source>
        <dbReference type="SAM" id="Phobius"/>
    </source>
</evidence>
<evidence type="ECO:0000313" key="3">
    <source>
        <dbReference type="EMBL" id="EMG38223.1"/>
    </source>
</evidence>
<dbReference type="Proteomes" id="UP000011922">
    <property type="component" value="Unassembled WGS sequence"/>
</dbReference>
<dbReference type="EMBL" id="AOSV01000007">
    <property type="protein sequence ID" value="EMG38223.1"/>
    <property type="molecule type" value="Genomic_DNA"/>
</dbReference>
<dbReference type="PATRIC" id="fig|1262666.3.peg.1064"/>
<sequence>MICTSCGLENSDDQRFCNRCGRKLQSSFTIPDMDGEEEGPAVTRLRLEMLGLSRLAIGKFLEAWAYALALLAVTLWCGRNELYWPLYVIVPVLGLMLWRRKF</sequence>